<dbReference type="InterPro" id="IPR051309">
    <property type="entry name" value="ABCF_ATPase"/>
</dbReference>
<keyword evidence="3" id="KW-0067">ATP-binding</keyword>
<dbReference type="InterPro" id="IPR003439">
    <property type="entry name" value="ABC_transporter-like_ATP-bd"/>
</dbReference>
<evidence type="ECO:0000256" key="3">
    <source>
        <dbReference type="ARBA" id="ARBA00022840"/>
    </source>
</evidence>
<dbReference type="InterPro" id="IPR003593">
    <property type="entry name" value="AAA+_ATPase"/>
</dbReference>
<dbReference type="PROSITE" id="PS50893">
    <property type="entry name" value="ABC_TRANSPORTER_2"/>
    <property type="match status" value="2"/>
</dbReference>
<protein>
    <recommendedName>
        <fullName evidence="5">Probable ATP-binding protein YbiT</fullName>
    </recommendedName>
</protein>
<dbReference type="CDD" id="cd03221">
    <property type="entry name" value="ABCF_EF-3"/>
    <property type="match status" value="2"/>
</dbReference>
<proteinExistence type="inferred from homology"/>
<organism evidence="7 8">
    <name type="scientific">Candidatus Rickettsiella isopodorum</name>
    <dbReference type="NCBI Taxonomy" id="1225476"/>
    <lineage>
        <taxon>Bacteria</taxon>
        <taxon>Pseudomonadati</taxon>
        <taxon>Pseudomonadota</taxon>
        <taxon>Gammaproteobacteria</taxon>
        <taxon>Legionellales</taxon>
        <taxon>Coxiellaceae</taxon>
        <taxon>Rickettsiella</taxon>
    </lineage>
</organism>
<dbReference type="AlphaFoldDB" id="A0A1J8PIP3"/>
<dbReference type="SMART" id="SM00382">
    <property type="entry name" value="AAA"/>
    <property type="match status" value="2"/>
</dbReference>
<dbReference type="PANTHER" id="PTHR42855">
    <property type="entry name" value="ABC TRANSPORTER ATP-BINDING SUBUNIT"/>
    <property type="match status" value="1"/>
</dbReference>
<dbReference type="GO" id="GO:0005524">
    <property type="term" value="F:ATP binding"/>
    <property type="evidence" value="ECO:0007669"/>
    <property type="project" value="UniProtKB-KW"/>
</dbReference>
<dbReference type="FunFam" id="3.40.50.300:FF:000011">
    <property type="entry name" value="Putative ABC transporter ATP-binding component"/>
    <property type="match status" value="1"/>
</dbReference>
<dbReference type="OrthoDB" id="9808609at2"/>
<dbReference type="PANTHER" id="PTHR42855:SF2">
    <property type="entry name" value="DRUG RESISTANCE ABC TRANSPORTER,ATP-BINDING PROTEIN"/>
    <property type="match status" value="1"/>
</dbReference>
<comment type="caution">
    <text evidence="7">The sequence shown here is derived from an EMBL/GenBank/DDBJ whole genome shotgun (WGS) entry which is preliminary data.</text>
</comment>
<dbReference type="Pfam" id="PF12848">
    <property type="entry name" value="ABC_tran_Xtn"/>
    <property type="match status" value="1"/>
</dbReference>
<dbReference type="Pfam" id="PF00005">
    <property type="entry name" value="ABC_tran"/>
    <property type="match status" value="2"/>
</dbReference>
<comment type="similarity">
    <text evidence="4">Belongs to the ABC transporter superfamily. ABCF family. YbiT subfamily.</text>
</comment>
<keyword evidence="1" id="KW-0677">Repeat</keyword>
<dbReference type="FunFam" id="3.40.50.300:FF:000070">
    <property type="entry name" value="Putative ABC transporter ATP-binding component"/>
    <property type="match status" value="1"/>
</dbReference>
<gene>
    <name evidence="7" type="ORF">A1D18_02475</name>
</gene>
<dbReference type="EMBL" id="LUKY01000032">
    <property type="protein sequence ID" value="OIZ94989.1"/>
    <property type="molecule type" value="Genomic_DNA"/>
</dbReference>
<accession>A0A1J8PIP3</accession>
<dbReference type="InterPro" id="IPR032781">
    <property type="entry name" value="ABC_tran_Xtn"/>
</dbReference>
<dbReference type="STRING" id="1225476.A1D18_02475"/>
<dbReference type="RefSeq" id="WP_071662250.1">
    <property type="nucleotide sequence ID" value="NZ_LUKY01000032.1"/>
</dbReference>
<dbReference type="InterPro" id="IPR027417">
    <property type="entry name" value="P-loop_NTPase"/>
</dbReference>
<feature type="domain" description="ABC transporter" evidence="6">
    <location>
        <begin position="2"/>
        <end position="253"/>
    </location>
</feature>
<evidence type="ECO:0000256" key="2">
    <source>
        <dbReference type="ARBA" id="ARBA00022741"/>
    </source>
</evidence>
<evidence type="ECO:0000259" key="6">
    <source>
        <dbReference type="PROSITE" id="PS50893"/>
    </source>
</evidence>
<evidence type="ECO:0000313" key="7">
    <source>
        <dbReference type="EMBL" id="OIZ94989.1"/>
    </source>
</evidence>
<dbReference type="PROSITE" id="PS00211">
    <property type="entry name" value="ABC_TRANSPORTER_1"/>
    <property type="match status" value="1"/>
</dbReference>
<feature type="domain" description="ABC transporter" evidence="6">
    <location>
        <begin position="321"/>
        <end position="525"/>
    </location>
</feature>
<reference evidence="7 8" key="1">
    <citation type="submission" date="2016-03" db="EMBL/GenBank/DDBJ databases">
        <title>Comparative genomics of Rickettsiella.</title>
        <authorList>
            <person name="Chandler C."/>
            <person name="Wang Y."/>
        </authorList>
    </citation>
    <scope>NUCLEOTIDE SEQUENCE [LARGE SCALE GENOMIC DNA]</scope>
    <source>
        <strain evidence="7 8">RCFS May 2013</strain>
    </source>
</reference>
<dbReference type="Gene3D" id="3.40.50.300">
    <property type="entry name" value="P-loop containing nucleotide triphosphate hydrolases"/>
    <property type="match status" value="2"/>
</dbReference>
<dbReference type="GO" id="GO:0016887">
    <property type="term" value="F:ATP hydrolysis activity"/>
    <property type="evidence" value="ECO:0007669"/>
    <property type="project" value="InterPro"/>
</dbReference>
<name>A0A1J8PIP3_9COXI</name>
<dbReference type="Proteomes" id="UP000183924">
    <property type="component" value="Unassembled WGS sequence"/>
</dbReference>
<evidence type="ECO:0000313" key="8">
    <source>
        <dbReference type="Proteomes" id="UP000183924"/>
    </source>
</evidence>
<keyword evidence="8" id="KW-1185">Reference proteome</keyword>
<sequence>MISINQLSMAYGEKLLFYDVNLILSTHSRYALVGANGAGKSTFLKLLTGAEKPVAGNLSIPKTATVGWLKQDQFRYENTLIIDIVLQGKPALWQAMQEKENLLHSDLQNEKNLNRLGKLEEEIARLNGYSAYALAAKLLMGLGIQLPYHEKPLSTLSGGFKLRVLLAQALFQEPDILLLDEPTNHLDFISIIWLEKYLKNEFSGLLLFISHDVEFINRLADQILDIDYGEIRQYSGHYEKFLAEKQLIIEQKLQEKRSVELKIASMQSFVDRFRASANRAKMAQSRVKMIAKMEIPDIKQSSRLSPLFQFKSMRPSGKMVVRVKDLSKNFQEKKLFQQLNFEIKRGEKVAIMGENGIGKSTLIKLLLNTIQSDQGSVEWGYETHISYFSQDHHDLLNQHATVLAWLEQYAAGISEQSIRKTLAQVLFNKEDVLKDILALSGGEAARLLLAKMVLESANVLILDEPTNHLDIEATEALVTALRIYPGTLLFVSHDRHFINKIADRILFISREKKLQDVKRLDAVNLD</sequence>
<dbReference type="InterPro" id="IPR017871">
    <property type="entry name" value="ABC_transporter-like_CS"/>
</dbReference>
<keyword evidence="2" id="KW-0547">Nucleotide-binding</keyword>
<evidence type="ECO:0000256" key="4">
    <source>
        <dbReference type="ARBA" id="ARBA00061551"/>
    </source>
</evidence>
<evidence type="ECO:0000256" key="1">
    <source>
        <dbReference type="ARBA" id="ARBA00022737"/>
    </source>
</evidence>
<dbReference type="SUPFAM" id="SSF52540">
    <property type="entry name" value="P-loop containing nucleoside triphosphate hydrolases"/>
    <property type="match status" value="2"/>
</dbReference>
<evidence type="ECO:0000256" key="5">
    <source>
        <dbReference type="ARBA" id="ARBA00074044"/>
    </source>
</evidence>